<dbReference type="Pfam" id="PF01656">
    <property type="entry name" value="CbiA"/>
    <property type="match status" value="1"/>
</dbReference>
<dbReference type="RefSeq" id="WP_194557338.1">
    <property type="nucleotide sequence ID" value="NZ_JADKMY010000008.1"/>
</dbReference>
<dbReference type="SUPFAM" id="SSF52540">
    <property type="entry name" value="P-loop containing nucleoside triphosphate hydrolases"/>
    <property type="match status" value="1"/>
</dbReference>
<dbReference type="InterPro" id="IPR027417">
    <property type="entry name" value="P-loop_NTPase"/>
</dbReference>
<dbReference type="Proteomes" id="UP000635902">
    <property type="component" value="Unassembled WGS sequence"/>
</dbReference>
<dbReference type="InterPro" id="IPR050678">
    <property type="entry name" value="DNA_Partitioning_ATPase"/>
</dbReference>
<dbReference type="PANTHER" id="PTHR13696">
    <property type="entry name" value="P-LOOP CONTAINING NUCLEOSIDE TRIPHOSPHATE HYDROLASE"/>
    <property type="match status" value="1"/>
</dbReference>
<proteinExistence type="predicted"/>
<feature type="domain" description="CobQ/CobB/MinD/ParA nucleotide binding" evidence="1">
    <location>
        <begin position="3"/>
        <end position="167"/>
    </location>
</feature>
<sequence length="194" mass="20789">MIVAFVHTKGGVGKTTSSVMVAAAAAASGVAVTLYDADPQRSACRWAEIAEQRGDPLPFTIMPATAKALSELKGSDGLAVIDTPPGTAKEIQAAIDVADLVVVPSGASPMDIDRVWPTLETTSHRMTGVLLTGVLMHTRLYSEARDLLENQGVPTFYNAIPQREDMKAQFGTNPAKLHGYDDVYKEITEIEEME</sequence>
<protein>
    <submittedName>
        <fullName evidence="2">AAA family ATPase</fullName>
    </submittedName>
</protein>
<keyword evidence="3" id="KW-1185">Reference proteome</keyword>
<name>A0ABR9ZM18_9CORY</name>
<evidence type="ECO:0000313" key="2">
    <source>
        <dbReference type="EMBL" id="MBF4554437.1"/>
    </source>
</evidence>
<gene>
    <name evidence="2" type="ORF">IRY30_10190</name>
</gene>
<comment type="caution">
    <text evidence="2">The sequence shown here is derived from an EMBL/GenBank/DDBJ whole genome shotgun (WGS) entry which is preliminary data.</text>
</comment>
<dbReference type="InterPro" id="IPR002586">
    <property type="entry name" value="CobQ/CobB/MinD/ParA_Nub-bd_dom"/>
</dbReference>
<dbReference type="Gene3D" id="3.40.50.300">
    <property type="entry name" value="P-loop containing nucleotide triphosphate hydrolases"/>
    <property type="match status" value="1"/>
</dbReference>
<accession>A0ABR9ZM18</accession>
<dbReference type="EMBL" id="JADKMY010000008">
    <property type="protein sequence ID" value="MBF4554437.1"/>
    <property type="molecule type" value="Genomic_DNA"/>
</dbReference>
<dbReference type="PANTHER" id="PTHR13696:SF99">
    <property type="entry name" value="COBYRINIC ACID AC-DIAMIDE SYNTHASE"/>
    <property type="match status" value="1"/>
</dbReference>
<dbReference type="PIRSF" id="PIRSF009320">
    <property type="entry name" value="Nuc_binding_HP_1000"/>
    <property type="match status" value="1"/>
</dbReference>
<evidence type="ECO:0000259" key="1">
    <source>
        <dbReference type="Pfam" id="PF01656"/>
    </source>
</evidence>
<dbReference type="CDD" id="cd02042">
    <property type="entry name" value="ParAB_family"/>
    <property type="match status" value="1"/>
</dbReference>
<evidence type="ECO:0000313" key="3">
    <source>
        <dbReference type="Proteomes" id="UP000635902"/>
    </source>
</evidence>
<organism evidence="2 3">
    <name type="scientific">Corynebacterium suicordis DSM 45110</name>
    <dbReference type="NCBI Taxonomy" id="1121369"/>
    <lineage>
        <taxon>Bacteria</taxon>
        <taxon>Bacillati</taxon>
        <taxon>Actinomycetota</taxon>
        <taxon>Actinomycetes</taxon>
        <taxon>Mycobacteriales</taxon>
        <taxon>Corynebacteriaceae</taxon>
        <taxon>Corynebacterium</taxon>
    </lineage>
</organism>
<reference evidence="2 3" key="1">
    <citation type="submission" date="2020-10" db="EMBL/GenBank/DDBJ databases">
        <title>Novel species in genus Corynebacterium.</title>
        <authorList>
            <person name="Zhang G."/>
        </authorList>
    </citation>
    <scope>NUCLEOTIDE SEQUENCE [LARGE SCALE GENOMIC DNA]</scope>
    <source>
        <strain evidence="2 3">DSM 45110</strain>
    </source>
</reference>